<dbReference type="EMBL" id="UGCV01000008">
    <property type="protein sequence ID" value="STJ19298.1"/>
    <property type="molecule type" value="Genomic_DNA"/>
</dbReference>
<dbReference type="SUPFAM" id="SSF51126">
    <property type="entry name" value="Pectin lyase-like"/>
    <property type="match status" value="1"/>
</dbReference>
<name>A0A376W8R3_ECOLX</name>
<sequence length="184" mass="20008">MPFKKLSRRTFLTASSALAFLHTPFARALPARQSVNINDYNPHDWIASFKQAFGEGQTVVVPAGLVCDNINTGIFIPPGKTLHILGSLRGNGRGRFVLQDGSQVTGEEGGSMHNITLDVRGSDCTIKGLAMSGFGPVTQIYIGGKNKRVMRNLTIDNLTVSHANYAILRQGFHNQIIGAKHHQL</sequence>
<evidence type="ECO:0000256" key="1">
    <source>
        <dbReference type="SAM" id="SignalP"/>
    </source>
</evidence>
<reference evidence="2 3" key="1">
    <citation type="submission" date="2018-06" db="EMBL/GenBank/DDBJ databases">
        <authorList>
            <consortium name="Pathogen Informatics"/>
            <person name="Doyle S."/>
        </authorList>
    </citation>
    <scope>NUCLEOTIDE SEQUENCE [LARGE SCALE GENOMIC DNA]</scope>
    <source>
        <strain evidence="2 3">NCTC9081</strain>
    </source>
</reference>
<evidence type="ECO:0000313" key="2">
    <source>
        <dbReference type="EMBL" id="STJ19298.1"/>
    </source>
</evidence>
<organism evidence="2 3">
    <name type="scientific">Escherichia coli</name>
    <dbReference type="NCBI Taxonomy" id="562"/>
    <lineage>
        <taxon>Bacteria</taxon>
        <taxon>Pseudomonadati</taxon>
        <taxon>Pseudomonadota</taxon>
        <taxon>Gammaproteobacteria</taxon>
        <taxon>Enterobacterales</taxon>
        <taxon>Enterobacteriaceae</taxon>
        <taxon>Escherichia</taxon>
    </lineage>
</organism>
<gene>
    <name evidence="2" type="primary">wcaM_2</name>
    <name evidence="2" type="ORF">NCTC9081_04825</name>
</gene>
<dbReference type="Proteomes" id="UP000254716">
    <property type="component" value="Unassembled WGS sequence"/>
</dbReference>
<evidence type="ECO:0000313" key="3">
    <source>
        <dbReference type="Proteomes" id="UP000254716"/>
    </source>
</evidence>
<keyword evidence="1" id="KW-0732">Signal</keyword>
<proteinExistence type="predicted"/>
<dbReference type="InterPro" id="IPR012334">
    <property type="entry name" value="Pectin_lyas_fold"/>
</dbReference>
<accession>A0A376W8R3</accession>
<feature type="chain" id="PRO_5016589531" evidence="1">
    <location>
        <begin position="29"/>
        <end position="184"/>
    </location>
</feature>
<dbReference type="Gene3D" id="2.160.20.10">
    <property type="entry name" value="Single-stranded right-handed beta-helix, Pectin lyase-like"/>
    <property type="match status" value="1"/>
</dbReference>
<dbReference type="AlphaFoldDB" id="A0A376W8R3"/>
<feature type="signal peptide" evidence="1">
    <location>
        <begin position="1"/>
        <end position="28"/>
    </location>
</feature>
<protein>
    <submittedName>
        <fullName evidence="2">Colanic acid biosynthesis protein</fullName>
    </submittedName>
</protein>
<dbReference type="InterPro" id="IPR011050">
    <property type="entry name" value="Pectin_lyase_fold/virulence"/>
</dbReference>